<dbReference type="EMBL" id="JAVHJS010000015">
    <property type="protein sequence ID" value="KAK2834363.1"/>
    <property type="molecule type" value="Genomic_DNA"/>
</dbReference>
<accession>A0AA88MBC2</accession>
<comment type="caution">
    <text evidence="1">The sequence shown here is derived from an EMBL/GenBank/DDBJ whole genome shotgun (WGS) entry which is preliminary data.</text>
</comment>
<sequence>MVKKDPALVSDLFKKRKFMRSAEFALEVFQELDGLLARGGSHFHKEYPWDLLSHQCSPYISYLTFPSLGGLNQSFLSFCQVCSALALVYRV</sequence>
<dbReference type="AlphaFoldDB" id="A0AA88MBC2"/>
<protein>
    <submittedName>
        <fullName evidence="1">Uncharacterized protein</fullName>
    </submittedName>
</protein>
<evidence type="ECO:0000313" key="2">
    <source>
        <dbReference type="Proteomes" id="UP001187315"/>
    </source>
</evidence>
<name>A0AA88MBC2_TACVA</name>
<dbReference type="Proteomes" id="UP001187315">
    <property type="component" value="Unassembled WGS sequence"/>
</dbReference>
<organism evidence="1 2">
    <name type="scientific">Tachysurus vachellii</name>
    <name type="common">Darkbarbel catfish</name>
    <name type="synonym">Pelteobagrus vachellii</name>
    <dbReference type="NCBI Taxonomy" id="175792"/>
    <lineage>
        <taxon>Eukaryota</taxon>
        <taxon>Metazoa</taxon>
        <taxon>Chordata</taxon>
        <taxon>Craniata</taxon>
        <taxon>Vertebrata</taxon>
        <taxon>Euteleostomi</taxon>
        <taxon>Actinopterygii</taxon>
        <taxon>Neopterygii</taxon>
        <taxon>Teleostei</taxon>
        <taxon>Ostariophysi</taxon>
        <taxon>Siluriformes</taxon>
        <taxon>Bagridae</taxon>
        <taxon>Tachysurus</taxon>
    </lineage>
</organism>
<gene>
    <name evidence="1" type="ORF">Q7C36_015064</name>
</gene>
<keyword evidence="2" id="KW-1185">Reference proteome</keyword>
<proteinExistence type="predicted"/>
<evidence type="ECO:0000313" key="1">
    <source>
        <dbReference type="EMBL" id="KAK2834363.1"/>
    </source>
</evidence>
<reference evidence="1" key="1">
    <citation type="submission" date="2023-08" db="EMBL/GenBank/DDBJ databases">
        <title>Pelteobagrus vachellii genome.</title>
        <authorList>
            <person name="Liu H."/>
        </authorList>
    </citation>
    <scope>NUCLEOTIDE SEQUENCE</scope>
    <source>
        <strain evidence="1">PRFRI_2022a</strain>
        <tissue evidence="1">Muscle</tissue>
    </source>
</reference>